<gene>
    <name evidence="6" type="ORF">BATDEDRAFT_87966</name>
</gene>
<comment type="similarity">
    <text evidence="3">Belongs to the PIH1 family. Kintoun subfamily.</text>
</comment>
<evidence type="ECO:0000256" key="1">
    <source>
        <dbReference type="ARBA" id="ARBA00022490"/>
    </source>
</evidence>
<reference evidence="6 7" key="1">
    <citation type="submission" date="2009-12" db="EMBL/GenBank/DDBJ databases">
        <title>The draft genome of Batrachochytrium dendrobatidis.</title>
        <authorList>
            <consortium name="US DOE Joint Genome Institute (JGI-PGF)"/>
            <person name="Kuo A."/>
            <person name="Salamov A."/>
            <person name="Schmutz J."/>
            <person name="Lucas S."/>
            <person name="Pitluck S."/>
            <person name="Rosenblum E."/>
            <person name="Stajich J."/>
            <person name="Eisen M."/>
            <person name="Grigoriev I.V."/>
        </authorList>
    </citation>
    <scope>NUCLEOTIDE SEQUENCE [LARGE SCALE GENOMIC DNA]</scope>
    <source>
        <strain evidence="7">JAM81 / FGSC 10211</strain>
    </source>
</reference>
<dbReference type="Pfam" id="PF08190">
    <property type="entry name" value="PIH1"/>
    <property type="match status" value="1"/>
</dbReference>
<dbReference type="Proteomes" id="UP000007241">
    <property type="component" value="Unassembled WGS sequence"/>
</dbReference>
<feature type="domain" description="PIH1D1/2/3 CS-like" evidence="5">
    <location>
        <begin position="250"/>
        <end position="348"/>
    </location>
</feature>
<dbReference type="InterPro" id="IPR041442">
    <property type="entry name" value="PIH1D1/2/3_CS-like"/>
</dbReference>
<dbReference type="GO" id="GO:0060285">
    <property type="term" value="P:cilium-dependent cell motility"/>
    <property type="evidence" value="ECO:0007669"/>
    <property type="project" value="UniProtKB-UniRule"/>
</dbReference>
<organism evidence="6 7">
    <name type="scientific">Batrachochytrium dendrobatidis (strain JAM81 / FGSC 10211)</name>
    <name type="common">Frog chytrid fungus</name>
    <dbReference type="NCBI Taxonomy" id="684364"/>
    <lineage>
        <taxon>Eukaryota</taxon>
        <taxon>Fungi</taxon>
        <taxon>Fungi incertae sedis</taxon>
        <taxon>Chytridiomycota</taxon>
        <taxon>Chytridiomycota incertae sedis</taxon>
        <taxon>Chytridiomycetes</taxon>
        <taxon>Rhizophydiales</taxon>
        <taxon>Rhizophydiales incertae sedis</taxon>
        <taxon>Batrachochytrium</taxon>
    </lineage>
</organism>
<dbReference type="HAMAP" id="MF_03069">
    <property type="entry name" value="Kintoun"/>
    <property type="match status" value="1"/>
</dbReference>
<evidence type="ECO:0000259" key="5">
    <source>
        <dbReference type="Pfam" id="PF18201"/>
    </source>
</evidence>
<dbReference type="OrthoDB" id="5135119at2759"/>
<proteinExistence type="inferred from homology"/>
<name>F4P1E9_BATDJ</name>
<dbReference type="Pfam" id="PF18201">
    <property type="entry name" value="PIH1_CS"/>
    <property type="match status" value="1"/>
</dbReference>
<sequence>MTNTKADDGNKVTMTADELKRFQESFKDKEFRTLFFDYMNELSDPKNREIYEHELSMLESEKGNDVRYVKPIGVYVIKTATDTFESPVKVFINMCSSVEIEAAAQSTSKSFSKPGGKHWNIPYSLASPRDDVDNAKKPCQVYDCVFHPDTLKMGSSYPAFSRLLESTAIEGIEKQFNVKLKRDYKQIQMKCKGTPAMTMIRTKRDSPARSNVETSIEFIEKIQKQKKSMAEKNTIDTKQIPVANVQIGPKVPEYTIVHQQLFDDYQKFTSEREKHNGARPDKIVIRISLPGIASASEADLDVDPMTLNLVVSEKYKLHIDLPFPVFNEKGDAKFDKSKSDLVITLPVVPAPCKLADHEDITFVKQEDEPIESLVEDISATNTNPLISVLGSETVASLLPKKTDSDEIENQPMELAAEVSSQLASESNESVQNISSQKDVSALVEQFTDQLKITQSKSQIPPFHITQSAMHTTIVVDVANIAQDSLDIFIEAEETSIGFRDASGVEWKLHLKFESQIDTARIQPFDISDSNGVLVVYKTTSQLWNKITVVHQDGSSTVQILNTIENTYSMDEDPDLVVDAGKQDNAHTVTAHRVNGNVVVDIMPKKDILAALSTTGIEVEQNTVADAKPIAAPTTLHCDSTSTHIPVKLINTCLYDLD</sequence>
<keyword evidence="1 3" id="KW-0963">Cytoplasm</keyword>
<evidence type="ECO:0000259" key="4">
    <source>
        <dbReference type="Pfam" id="PF08190"/>
    </source>
</evidence>
<dbReference type="PANTHER" id="PTHR22997:SF3">
    <property type="entry name" value="PROTEIN KINTOUN"/>
    <property type="match status" value="1"/>
</dbReference>
<dbReference type="OMA" id="DHMENGE"/>
<dbReference type="EMBL" id="GL882883">
    <property type="protein sequence ID" value="EGF80895.1"/>
    <property type="molecule type" value="Genomic_DNA"/>
</dbReference>
<evidence type="ECO:0000256" key="3">
    <source>
        <dbReference type="HAMAP-Rule" id="MF_03069"/>
    </source>
</evidence>
<dbReference type="Gene3D" id="2.60.40.790">
    <property type="match status" value="1"/>
</dbReference>
<dbReference type="InterPro" id="IPR008978">
    <property type="entry name" value="HSP20-like_chaperone"/>
</dbReference>
<keyword evidence="7" id="KW-1185">Reference proteome</keyword>
<dbReference type="InterPro" id="IPR050734">
    <property type="entry name" value="PIH1/Kintoun_subfamily"/>
</dbReference>
<dbReference type="InterPro" id="IPR034727">
    <property type="entry name" value="Kintoun"/>
</dbReference>
<dbReference type="GeneID" id="18242983"/>
<dbReference type="RefSeq" id="XP_006678737.1">
    <property type="nucleotide sequence ID" value="XM_006678674.1"/>
</dbReference>
<evidence type="ECO:0000313" key="7">
    <source>
        <dbReference type="Proteomes" id="UP000007241"/>
    </source>
</evidence>
<dbReference type="HOGENOM" id="CLU_417367_0_0_1"/>
<evidence type="ECO:0000256" key="2">
    <source>
        <dbReference type="ARBA" id="ARBA00024190"/>
    </source>
</evidence>
<accession>F4P1E9</accession>
<dbReference type="PANTHER" id="PTHR22997">
    <property type="entry name" value="PIH1 DOMAIN-CONTAINING PROTEIN 1"/>
    <property type="match status" value="1"/>
</dbReference>
<dbReference type="GO" id="GO:0070286">
    <property type="term" value="P:axonemal dynein complex assembly"/>
    <property type="evidence" value="ECO:0007669"/>
    <property type="project" value="UniProtKB-UniRule"/>
</dbReference>
<comment type="subcellular location">
    <subcellularLocation>
        <location evidence="3">Cytoplasm</location>
    </subcellularLocation>
    <subcellularLocation>
        <location evidence="2">Dynein axonemal particle</location>
    </subcellularLocation>
</comment>
<feature type="domain" description="PIH1 N-terminal" evidence="4">
    <location>
        <begin position="42"/>
        <end position="204"/>
    </location>
</feature>
<evidence type="ECO:0000313" key="6">
    <source>
        <dbReference type="EMBL" id="EGF80895.1"/>
    </source>
</evidence>
<dbReference type="STRING" id="684364.F4P1E9"/>
<dbReference type="AlphaFoldDB" id="F4P1E9"/>
<dbReference type="InterPro" id="IPR012981">
    <property type="entry name" value="PIH1_N"/>
</dbReference>
<dbReference type="GO" id="GO:0005737">
    <property type="term" value="C:cytoplasm"/>
    <property type="evidence" value="ECO:0000318"/>
    <property type="project" value="GO_Central"/>
</dbReference>
<comment type="function">
    <text evidence="3">Required for cytoplasmic pre-assembly of axonemal dyneins, thereby playing a central role in motility in cilia and flagella. Involved in pre-assembly of dynein arm complexes in the cytoplasm before intraflagellar transport loads them for the ciliary compartment.</text>
</comment>
<dbReference type="GO" id="GO:0120293">
    <property type="term" value="C:dynein axonemal particle"/>
    <property type="evidence" value="ECO:0007669"/>
    <property type="project" value="UniProtKB-SubCell"/>
</dbReference>
<dbReference type="InParanoid" id="F4P1E9"/>
<protein>
    <recommendedName>
        <fullName evidence="3">Protein kintoun</fullName>
    </recommendedName>
    <alternativeName>
        <fullName evidence="3">Dynein assembly factor 2, axonemal homolog</fullName>
    </alternativeName>
</protein>